<dbReference type="GO" id="GO:0005634">
    <property type="term" value="C:nucleus"/>
    <property type="evidence" value="ECO:0007669"/>
    <property type="project" value="UniProtKB-SubCell"/>
</dbReference>
<protein>
    <submittedName>
        <fullName evidence="9">Importin-4</fullName>
    </submittedName>
</protein>
<feature type="domain" description="Importin N-terminal" evidence="8">
    <location>
        <begin position="19"/>
        <end position="87"/>
    </location>
</feature>
<dbReference type="InterPro" id="IPR011989">
    <property type="entry name" value="ARM-like"/>
</dbReference>
<keyword evidence="2" id="KW-0813">Transport</keyword>
<dbReference type="AlphaFoldDB" id="E1ZWP4"/>
<dbReference type="FunCoup" id="E1ZWP4">
    <property type="interactions" value="1369"/>
</dbReference>
<dbReference type="PROSITE" id="PS50166">
    <property type="entry name" value="IMPORTIN_B_NT"/>
    <property type="match status" value="1"/>
</dbReference>
<feature type="region of interest" description="Disordered" evidence="7">
    <location>
        <begin position="590"/>
        <end position="613"/>
    </location>
</feature>
<evidence type="ECO:0000313" key="10">
    <source>
        <dbReference type="Proteomes" id="UP000000311"/>
    </source>
</evidence>
<sequence>MERILLNLLMADNAMIQEATVELKKLLQNPDNISTLCQLILTSTSPEVRQYAALILRRRYSKGKNWAKLPEPIRSEIKKMILQLGLHTLSIMTEVTPDAYTSHARSLALLLAQTLNNLQNLGQPVAFYVLNTMRHLIPVIKHDEAIINTYVNMMPRVMVTIQSLTQTYEDMAIQSFELLDELCENVIAVITPHVKSLVNMCLEIIAKESLDHLIKVRAISFIGWLARIKKKALVKHKLVEPIVDMLFVVMMTRPDNDRDDDDINTENENTILTSSTQTLDLLALHLPPEKLLPHLLRHIEPGLQSTDMYMKKASYVAIAVLAEGCAEYIRLNYLEYFLRCICRGITDPSPIVRNAALYALGQFSEHLQPEISQYSSELLPVLFEYLNQVCLYIKQEKKEPHAIGRMFYALEMFCENLHESILPYLPKLMERLFNILNADTSANVKEFTLSAIGAAACASKEHMLPYFETIINILNDYLTAEVTVENMFLKVQAIDTLGVLARSIGEKHFAPLAPTFLNLAIKFLRNSEDDPDVRKSLYGLFAAISTVVKKDMAVVLPELVEYMIMSIRSSDGILMHFKDDANAFSVYSDLSETDNEKEEDIEHTDNEEDDDDVEGYSVENAYMEEKEESVMALKEIAEYTEEAFMPYLERCFEEIFKLINYPQEDIRKASIEALLQFCINFSKINTDEGRKALLKALCMFIPKLSELIRLDEERTVAICGLEAYLKLLREIKSDVIFGGGHKEAIINCVIDVLTGRTACQDEEEVEGAEAEQDELLVESAGSTLSSLGRVISPEDFALYFQTTLPFLLKRLKMDNSEAQRSFAVGTIAECFPGLKHMTAMFTQQLLSVLLQTGTQDPCGEVRSNSFFGIGELVFYGKETVYPHYPQILTSLSCAIAKETDAAARDNVVGAIARLIITNYSNLPLEQVFPVFVQQLPLKADFQEHKAVFKSILTLYQAGLPVLQSHIRTLLKVAVVILHEDKAMDDETRNLIMEFIKSAQRDFVNDWNAIFTELPPEVVAKIQRMFS</sequence>
<organism evidence="10">
    <name type="scientific">Camponotus floridanus</name>
    <name type="common">Florida carpenter ant</name>
    <dbReference type="NCBI Taxonomy" id="104421"/>
    <lineage>
        <taxon>Eukaryota</taxon>
        <taxon>Metazoa</taxon>
        <taxon>Ecdysozoa</taxon>
        <taxon>Arthropoda</taxon>
        <taxon>Hexapoda</taxon>
        <taxon>Insecta</taxon>
        <taxon>Pterygota</taxon>
        <taxon>Neoptera</taxon>
        <taxon>Endopterygota</taxon>
        <taxon>Hymenoptera</taxon>
        <taxon>Apocrita</taxon>
        <taxon>Aculeata</taxon>
        <taxon>Formicoidea</taxon>
        <taxon>Formicidae</taxon>
        <taxon>Formicinae</taxon>
        <taxon>Camponotus</taxon>
    </lineage>
</organism>
<dbReference type="InterPro" id="IPR016024">
    <property type="entry name" value="ARM-type_fold"/>
</dbReference>
<name>E1ZWP4_CAMFO</name>
<evidence type="ECO:0000256" key="2">
    <source>
        <dbReference type="ARBA" id="ARBA00022448"/>
    </source>
</evidence>
<evidence type="ECO:0000313" key="9">
    <source>
        <dbReference type="EMBL" id="EFN74402.1"/>
    </source>
</evidence>
<dbReference type="PANTHER" id="PTHR10527">
    <property type="entry name" value="IMPORTIN BETA"/>
    <property type="match status" value="1"/>
</dbReference>
<dbReference type="STRING" id="104421.E1ZWP4"/>
<dbReference type="Pfam" id="PF25574">
    <property type="entry name" value="TPR_IMB1"/>
    <property type="match status" value="1"/>
</dbReference>
<evidence type="ECO:0000259" key="8">
    <source>
        <dbReference type="PROSITE" id="PS50166"/>
    </source>
</evidence>
<keyword evidence="5" id="KW-0653">Protein transport</keyword>
<comment type="subcellular location">
    <subcellularLocation>
        <location evidence="1">Cytoplasm</location>
    </subcellularLocation>
</comment>
<feature type="compositionally biased region" description="Acidic residues" evidence="7">
    <location>
        <begin position="591"/>
        <end position="613"/>
    </location>
</feature>
<keyword evidence="6" id="KW-0007">Acetylation</keyword>
<dbReference type="EMBL" id="GL434869">
    <property type="protein sequence ID" value="EFN74402.1"/>
    <property type="molecule type" value="Genomic_DNA"/>
</dbReference>
<dbReference type="InterPro" id="IPR000357">
    <property type="entry name" value="HEAT"/>
</dbReference>
<dbReference type="Pfam" id="PF03810">
    <property type="entry name" value="IBN_N"/>
    <property type="match status" value="1"/>
</dbReference>
<proteinExistence type="predicted"/>
<dbReference type="InterPro" id="IPR058584">
    <property type="entry name" value="IMB1_TNPO1-like_TPR"/>
</dbReference>
<gene>
    <name evidence="9" type="ORF">EAG_01138</name>
</gene>
<dbReference type="SMART" id="SM00913">
    <property type="entry name" value="IBN_N"/>
    <property type="match status" value="1"/>
</dbReference>
<dbReference type="InterPro" id="IPR001494">
    <property type="entry name" value="Importin-beta_N"/>
</dbReference>
<dbReference type="Pfam" id="PF02985">
    <property type="entry name" value="HEAT"/>
    <property type="match status" value="1"/>
</dbReference>
<evidence type="ECO:0000256" key="7">
    <source>
        <dbReference type="SAM" id="MobiDB-lite"/>
    </source>
</evidence>
<evidence type="ECO:0000256" key="4">
    <source>
        <dbReference type="ARBA" id="ARBA00022737"/>
    </source>
</evidence>
<dbReference type="Gene3D" id="1.25.10.10">
    <property type="entry name" value="Leucine-rich Repeat Variant"/>
    <property type="match status" value="2"/>
</dbReference>
<keyword evidence="4" id="KW-0677">Repeat</keyword>
<dbReference type="InterPro" id="IPR040122">
    <property type="entry name" value="Importin_beta"/>
</dbReference>
<dbReference type="OrthoDB" id="7862313at2759"/>
<dbReference type="GO" id="GO:0005737">
    <property type="term" value="C:cytoplasm"/>
    <property type="evidence" value="ECO:0007669"/>
    <property type="project" value="UniProtKB-SubCell"/>
</dbReference>
<dbReference type="GO" id="GO:0006606">
    <property type="term" value="P:protein import into nucleus"/>
    <property type="evidence" value="ECO:0007669"/>
    <property type="project" value="InterPro"/>
</dbReference>
<evidence type="ECO:0000256" key="6">
    <source>
        <dbReference type="ARBA" id="ARBA00022990"/>
    </source>
</evidence>
<dbReference type="Proteomes" id="UP000000311">
    <property type="component" value="Unassembled WGS sequence"/>
</dbReference>
<dbReference type="OMA" id="ANACGCV"/>
<evidence type="ECO:0000256" key="3">
    <source>
        <dbReference type="ARBA" id="ARBA00022490"/>
    </source>
</evidence>
<keyword evidence="3" id="KW-0963">Cytoplasm</keyword>
<reference evidence="9 10" key="1">
    <citation type="journal article" date="2010" name="Science">
        <title>Genomic comparison of the ants Camponotus floridanus and Harpegnathos saltator.</title>
        <authorList>
            <person name="Bonasio R."/>
            <person name="Zhang G."/>
            <person name="Ye C."/>
            <person name="Mutti N.S."/>
            <person name="Fang X."/>
            <person name="Qin N."/>
            <person name="Donahue G."/>
            <person name="Yang P."/>
            <person name="Li Q."/>
            <person name="Li C."/>
            <person name="Zhang P."/>
            <person name="Huang Z."/>
            <person name="Berger S.L."/>
            <person name="Reinberg D."/>
            <person name="Wang J."/>
            <person name="Liebig J."/>
        </authorList>
    </citation>
    <scope>NUCLEOTIDE SEQUENCE [LARGE SCALE GENOMIC DNA]</scope>
    <source>
        <strain evidence="10">C129</strain>
    </source>
</reference>
<accession>E1ZWP4</accession>
<dbReference type="InParanoid" id="E1ZWP4"/>
<evidence type="ECO:0000256" key="5">
    <source>
        <dbReference type="ARBA" id="ARBA00022927"/>
    </source>
</evidence>
<dbReference type="SUPFAM" id="SSF48371">
    <property type="entry name" value="ARM repeat"/>
    <property type="match status" value="2"/>
</dbReference>
<dbReference type="GO" id="GO:0031267">
    <property type="term" value="F:small GTPase binding"/>
    <property type="evidence" value="ECO:0007669"/>
    <property type="project" value="InterPro"/>
</dbReference>
<evidence type="ECO:0000256" key="1">
    <source>
        <dbReference type="ARBA" id="ARBA00004496"/>
    </source>
</evidence>
<keyword evidence="10" id="KW-1185">Reference proteome</keyword>